<feature type="compositionally biased region" description="Polar residues" evidence="3">
    <location>
        <begin position="171"/>
        <end position="189"/>
    </location>
</feature>
<dbReference type="PRINTS" id="PR01171">
    <property type="entry name" value="BCTLIPOCALIN"/>
</dbReference>
<dbReference type="InterPro" id="IPR000566">
    <property type="entry name" value="Lipocln_cytosolic_FA-bd_dom"/>
</dbReference>
<organism evidence="5 6">
    <name type="scientific">Natronospira elongata</name>
    <dbReference type="NCBI Taxonomy" id="3110268"/>
    <lineage>
        <taxon>Bacteria</taxon>
        <taxon>Pseudomonadati</taxon>
        <taxon>Pseudomonadota</taxon>
        <taxon>Gammaproteobacteria</taxon>
        <taxon>Natronospirales</taxon>
        <taxon>Natronospiraceae</taxon>
        <taxon>Natronospira</taxon>
    </lineage>
</organism>
<keyword evidence="6" id="KW-1185">Reference proteome</keyword>
<feature type="domain" description="Lipocalin/cytosolic fatty-acid binding" evidence="4">
    <location>
        <begin position="29"/>
        <end position="169"/>
    </location>
</feature>
<dbReference type="PANTHER" id="PTHR10612">
    <property type="entry name" value="APOLIPOPROTEIN D"/>
    <property type="match status" value="1"/>
</dbReference>
<protein>
    <recommendedName>
        <fullName evidence="2">Outer membrane lipoprotein Blc</fullName>
    </recommendedName>
</protein>
<accession>A0AAP6MNF8</accession>
<keyword evidence="2" id="KW-0998">Cell outer membrane</keyword>
<evidence type="ECO:0000256" key="1">
    <source>
        <dbReference type="ARBA" id="ARBA00006889"/>
    </source>
</evidence>
<evidence type="ECO:0000313" key="6">
    <source>
        <dbReference type="Proteomes" id="UP001302316"/>
    </source>
</evidence>
<keyword evidence="2" id="KW-0472">Membrane</keyword>
<name>A0AAP6MNF8_9GAMM</name>
<dbReference type="GO" id="GO:0006950">
    <property type="term" value="P:response to stress"/>
    <property type="evidence" value="ECO:0007669"/>
    <property type="project" value="UniProtKB-ARBA"/>
</dbReference>
<dbReference type="PANTHER" id="PTHR10612:SF34">
    <property type="entry name" value="APOLIPOPROTEIN D"/>
    <property type="match status" value="1"/>
</dbReference>
<dbReference type="InterPro" id="IPR047202">
    <property type="entry name" value="Lipocalin_Blc-like_dom"/>
</dbReference>
<evidence type="ECO:0000256" key="2">
    <source>
        <dbReference type="PIRNR" id="PIRNR036893"/>
    </source>
</evidence>
<evidence type="ECO:0000256" key="3">
    <source>
        <dbReference type="SAM" id="MobiDB-lite"/>
    </source>
</evidence>
<sequence>MKNSALLFAALWLLTACSSNPPMETVDEVDIDRFMGRWYVIAHIPTWPEREAYNAIEHYELDDRGRVQTTFTFRRGGFDGPEREYNPTGIIRSDNGAEWGMQFIWPIKGEFLVIYLDDDYETTIIGRTRRDYVWIMSRNPAMDEQHYKDLKAFIASRGYDPDDLRRVPQRWESSLSPAANVSSQSPTWD</sequence>
<dbReference type="InterPro" id="IPR002446">
    <property type="entry name" value="Lipocalin_bac"/>
</dbReference>
<dbReference type="InterPro" id="IPR022271">
    <property type="entry name" value="Lipocalin_ApoD"/>
</dbReference>
<dbReference type="Proteomes" id="UP001302316">
    <property type="component" value="Unassembled WGS sequence"/>
</dbReference>
<comment type="subcellular location">
    <subcellularLocation>
        <location evidence="2">Cell outer membrane</location>
    </subcellularLocation>
</comment>
<proteinExistence type="inferred from homology"/>
<feature type="signal peptide" evidence="2">
    <location>
        <begin position="1"/>
        <end position="18"/>
    </location>
</feature>
<feature type="chain" id="PRO_5042674917" description="Outer membrane lipoprotein Blc" evidence="2">
    <location>
        <begin position="19"/>
        <end position="189"/>
    </location>
</feature>
<dbReference type="SUPFAM" id="SSF50814">
    <property type="entry name" value="Lipocalins"/>
    <property type="match status" value="1"/>
</dbReference>
<keyword evidence="2" id="KW-0449">Lipoprotein</keyword>
<evidence type="ECO:0000313" key="5">
    <source>
        <dbReference type="EMBL" id="MEA5446621.1"/>
    </source>
</evidence>
<dbReference type="PIRSF" id="PIRSF036893">
    <property type="entry name" value="Lipocalin_ApoD"/>
    <property type="match status" value="1"/>
</dbReference>
<dbReference type="Gene3D" id="2.40.128.20">
    <property type="match status" value="1"/>
</dbReference>
<dbReference type="PROSITE" id="PS00213">
    <property type="entry name" value="LIPOCALIN"/>
    <property type="match status" value="1"/>
</dbReference>
<dbReference type="GO" id="GO:0008289">
    <property type="term" value="F:lipid binding"/>
    <property type="evidence" value="ECO:0007669"/>
    <property type="project" value="UniProtKB-UniRule"/>
</dbReference>
<feature type="region of interest" description="Disordered" evidence="3">
    <location>
        <begin position="170"/>
        <end position="189"/>
    </location>
</feature>
<comment type="subunit">
    <text evidence="2">Homodimer.</text>
</comment>
<keyword evidence="2" id="KW-0446">Lipid-binding</keyword>
<reference evidence="5 6" key="1">
    <citation type="submission" date="2023-12" db="EMBL/GenBank/DDBJ databases">
        <title>Whole-genome sequencing of halo(alkali)philic microorganisms from hypersaline lakes.</title>
        <authorList>
            <person name="Sorokin D.Y."/>
            <person name="Merkel A.Y."/>
            <person name="Messina E."/>
            <person name="Yakimov M."/>
        </authorList>
    </citation>
    <scope>NUCLEOTIDE SEQUENCE [LARGE SCALE GENOMIC DNA]</scope>
    <source>
        <strain evidence="5 6">AB-CW1</strain>
    </source>
</reference>
<dbReference type="GO" id="GO:0009279">
    <property type="term" value="C:cell outer membrane"/>
    <property type="evidence" value="ECO:0007669"/>
    <property type="project" value="UniProtKB-SubCell"/>
</dbReference>
<dbReference type="CDD" id="cd19438">
    <property type="entry name" value="lipocalin_Blc-like"/>
    <property type="match status" value="1"/>
</dbReference>
<comment type="function">
    <text evidence="2">Involved in the storage or transport of lipids necessary for membrane maintenance under stressful conditions. Displays a binding preference for lysophospholipids.</text>
</comment>
<keyword evidence="2" id="KW-0732">Signal</keyword>
<comment type="caution">
    <text evidence="5">The sequence shown here is derived from an EMBL/GenBank/DDBJ whole genome shotgun (WGS) entry which is preliminary data.</text>
</comment>
<evidence type="ECO:0000259" key="4">
    <source>
        <dbReference type="Pfam" id="PF08212"/>
    </source>
</evidence>
<dbReference type="PROSITE" id="PS51257">
    <property type="entry name" value="PROKAR_LIPOPROTEIN"/>
    <property type="match status" value="1"/>
</dbReference>
<comment type="similarity">
    <text evidence="1 2">Belongs to the calycin superfamily. Lipocalin family.</text>
</comment>
<dbReference type="InterPro" id="IPR012674">
    <property type="entry name" value="Calycin"/>
</dbReference>
<dbReference type="Pfam" id="PF08212">
    <property type="entry name" value="Lipocalin_2"/>
    <property type="match status" value="1"/>
</dbReference>
<gene>
    <name evidence="5" type="ORF">VCB98_12410</name>
</gene>
<dbReference type="EMBL" id="JAYGII010000043">
    <property type="protein sequence ID" value="MEA5446621.1"/>
    <property type="molecule type" value="Genomic_DNA"/>
</dbReference>
<dbReference type="AlphaFoldDB" id="A0AAP6MNF8"/>
<dbReference type="InterPro" id="IPR022272">
    <property type="entry name" value="Lipocalin_CS"/>
</dbReference>